<dbReference type="OrthoDB" id="9255716at2"/>
<evidence type="ECO:0000256" key="1">
    <source>
        <dbReference type="SAM" id="SignalP"/>
    </source>
</evidence>
<keyword evidence="1" id="KW-0732">Signal</keyword>
<feature type="signal peptide" evidence="1">
    <location>
        <begin position="1"/>
        <end position="24"/>
    </location>
</feature>
<keyword evidence="3" id="KW-1185">Reference proteome</keyword>
<accession>A0A1R4H516</accession>
<gene>
    <name evidence="2" type="ORF">CRENPOLYSF2_2150016</name>
</gene>
<evidence type="ECO:0000313" key="3">
    <source>
        <dbReference type="Proteomes" id="UP000195442"/>
    </source>
</evidence>
<evidence type="ECO:0008006" key="4">
    <source>
        <dbReference type="Google" id="ProtNLM"/>
    </source>
</evidence>
<feature type="chain" id="PRO_5012797288" description="PEP-CTERM protein-sorting domain-containing protein" evidence="1">
    <location>
        <begin position="25"/>
        <end position="218"/>
    </location>
</feature>
<dbReference type="RefSeq" id="WP_087146470.1">
    <property type="nucleotide sequence ID" value="NZ_FUKJ01000130.1"/>
</dbReference>
<protein>
    <recommendedName>
        <fullName evidence="4">PEP-CTERM protein-sorting domain-containing protein</fullName>
    </recommendedName>
</protein>
<dbReference type="EMBL" id="FUKJ01000130">
    <property type="protein sequence ID" value="SJM91276.1"/>
    <property type="molecule type" value="Genomic_DNA"/>
</dbReference>
<evidence type="ECO:0000313" key="2">
    <source>
        <dbReference type="EMBL" id="SJM91276.1"/>
    </source>
</evidence>
<proteinExistence type="predicted"/>
<dbReference type="Proteomes" id="UP000195442">
    <property type="component" value="Unassembled WGS sequence"/>
</dbReference>
<dbReference type="AlphaFoldDB" id="A0A1R4H516"/>
<reference evidence="3" key="1">
    <citation type="submission" date="2017-02" db="EMBL/GenBank/DDBJ databases">
        <authorList>
            <person name="Daims H."/>
        </authorList>
    </citation>
    <scope>NUCLEOTIDE SEQUENCE [LARGE SCALE GENOMIC DNA]</scope>
</reference>
<organism evidence="2 3">
    <name type="scientific">Crenothrix polyspora</name>
    <dbReference type="NCBI Taxonomy" id="360316"/>
    <lineage>
        <taxon>Bacteria</taxon>
        <taxon>Pseudomonadati</taxon>
        <taxon>Pseudomonadota</taxon>
        <taxon>Gammaproteobacteria</taxon>
        <taxon>Methylococcales</taxon>
        <taxon>Crenotrichaceae</taxon>
        <taxon>Crenothrix</taxon>
    </lineage>
</organism>
<name>A0A1R4H516_9GAMM</name>
<sequence>MNTKKMLALAMFALGLSLNTPTYASIIVIDDFSVGQRSVQDNTVDGSTVSSTNGARTLSHNLLSFDSPAESAAKVSYGTLDINNGISENSEVTVSWLLKSGLLSEASNAAFDFTAIKTDSNPTNLKFLLNNAELAEFNIPNDSNKSMLFALTADQLLAVNGGGTLALEINGASGWDLSLDAISFSTDNQAANVPEPALMGLVGISLTALSFANKKKRS</sequence>